<evidence type="ECO:0000256" key="2">
    <source>
        <dbReference type="ARBA" id="ARBA00004123"/>
    </source>
</evidence>
<evidence type="ECO:0000256" key="4">
    <source>
        <dbReference type="ARBA" id="ARBA00011019"/>
    </source>
</evidence>
<proteinExistence type="inferred from homology"/>
<evidence type="ECO:0000256" key="6">
    <source>
        <dbReference type="ARBA" id="ARBA00023110"/>
    </source>
</evidence>
<dbReference type="OrthoDB" id="16120at2759"/>
<keyword evidence="5 10" id="KW-0963">Cytoplasm</keyword>
<dbReference type="SUPFAM" id="SSF140984">
    <property type="entry name" value="PTPA-like"/>
    <property type="match status" value="1"/>
</dbReference>
<evidence type="ECO:0000256" key="9">
    <source>
        <dbReference type="ARBA" id="ARBA00025287"/>
    </source>
</evidence>
<dbReference type="InterPro" id="IPR004327">
    <property type="entry name" value="Phstyr_phstse_ac"/>
</dbReference>
<comment type="similarity">
    <text evidence="4 10">Belongs to the PTPA-type PPIase family.</text>
</comment>
<evidence type="ECO:0000256" key="1">
    <source>
        <dbReference type="ARBA" id="ARBA00000971"/>
    </source>
</evidence>
<dbReference type="PANTHER" id="PTHR10012:SF3">
    <property type="entry name" value="SERINE_THREONINE-PROTEIN PHOSPHATASE 2A ACTIVATOR 1"/>
    <property type="match status" value="1"/>
</dbReference>
<evidence type="ECO:0000256" key="10">
    <source>
        <dbReference type="RuleBase" id="RU361210"/>
    </source>
</evidence>
<evidence type="ECO:0000256" key="5">
    <source>
        <dbReference type="ARBA" id="ARBA00022490"/>
    </source>
</evidence>
<dbReference type="CDD" id="cd04087">
    <property type="entry name" value="PTPA"/>
    <property type="match status" value="1"/>
</dbReference>
<sequence length="483" mass="52394">MTENIYNGSIVSGTIGTPGSGGSGSSEASVSSTLPSGTGKSQPLLAPEDPFGTGETYSVEFPIHPSSYSTPGKKIHDQSDLIYFQQSIAYNRIQNLITSISQAVIQKFPADINSSSIHPVFKSIIEILQTLSKWCDEIEPVIGPRRFGNIAFRQWHTVLENRSGQLLTEKLAEPLAFSTIGDEMSDKVSAENSPLTELIPYFQGSFGSKQRLDFGTGHELSFLAFIGGLILLGVIDQPSGEDILLVFETYFEVIRKLVLRYTLEPAGSHGVWGLDDHFHLPYILGSAQLVDPQSNGIPKPSSIISKDVPTPRSVLDKASVSKYARTNLYFKAIDFVYQVKRGPFYEHSPILYDITGVPTWNKIYRGMIKMYNAEVLGKFPVVQHFIFGSALYPWKHINGNGLKSHSGEEEKAAPRKDASAVPSMVSSVMPLSATVSGVRPRASNAPRTSINPITGSSIGEPSTGSPTGGGNIPGPTKASWAKK</sequence>
<dbReference type="GO" id="GO:0005737">
    <property type="term" value="C:cytoplasm"/>
    <property type="evidence" value="ECO:0007669"/>
    <property type="project" value="UniProtKB-SubCell"/>
</dbReference>
<feature type="region of interest" description="Disordered" evidence="11">
    <location>
        <begin position="1"/>
        <end position="49"/>
    </location>
</feature>
<dbReference type="FunFam" id="1.20.120.1150:FF:000003">
    <property type="entry name" value="Serine/threonine-protein phosphatase 2A activator"/>
    <property type="match status" value="1"/>
</dbReference>
<dbReference type="GO" id="GO:0008160">
    <property type="term" value="F:protein tyrosine phosphatase activator activity"/>
    <property type="evidence" value="ECO:0007669"/>
    <property type="project" value="TreeGrafter"/>
</dbReference>
<accession>A0A167C0D2</accession>
<reference evidence="12 13" key="1">
    <citation type="submission" date="2016-02" db="EMBL/GenBank/DDBJ databases">
        <title>Complete genome sequence and transcriptome regulation of the pentose utilising yeast Sugiyamaella lignohabitans.</title>
        <authorList>
            <person name="Bellasio M."/>
            <person name="Peymann A."/>
            <person name="Valli M."/>
            <person name="Sipitzky M."/>
            <person name="Graf A."/>
            <person name="Sauer M."/>
            <person name="Marx H."/>
            <person name="Mattanovich D."/>
        </authorList>
    </citation>
    <scope>NUCLEOTIDE SEQUENCE [LARGE SCALE GENOMIC DNA]</scope>
    <source>
        <strain evidence="12 13">CBS 10342</strain>
    </source>
</reference>
<dbReference type="InterPro" id="IPR037218">
    <property type="entry name" value="PTPA_sf"/>
</dbReference>
<protein>
    <recommendedName>
        <fullName evidence="10">Serine/threonine-protein phosphatase 2A activator</fullName>
        <ecNumber evidence="10">5.2.1.8</ecNumber>
    </recommendedName>
    <alternativeName>
        <fullName evidence="10">Phosphotyrosyl phosphatase activator</fullName>
    </alternativeName>
</protein>
<keyword evidence="13" id="KW-1185">Reference proteome</keyword>
<evidence type="ECO:0000313" key="12">
    <source>
        <dbReference type="EMBL" id="ANB11059.1"/>
    </source>
</evidence>
<evidence type="ECO:0000256" key="7">
    <source>
        <dbReference type="ARBA" id="ARBA00023235"/>
    </source>
</evidence>
<dbReference type="Gene3D" id="1.20.120.1150">
    <property type="match status" value="1"/>
</dbReference>
<dbReference type="Pfam" id="PF03095">
    <property type="entry name" value="PTPA"/>
    <property type="match status" value="1"/>
</dbReference>
<keyword evidence="6 10" id="KW-0697">Rotamase</keyword>
<dbReference type="EC" id="5.2.1.8" evidence="10"/>
<evidence type="ECO:0000256" key="8">
    <source>
        <dbReference type="ARBA" id="ARBA00023242"/>
    </source>
</evidence>
<dbReference type="GO" id="GO:0000159">
    <property type="term" value="C:protein phosphatase type 2A complex"/>
    <property type="evidence" value="ECO:0007669"/>
    <property type="project" value="TreeGrafter"/>
</dbReference>
<dbReference type="KEGG" id="slb:AWJ20_3855"/>
<dbReference type="AlphaFoldDB" id="A0A167C0D2"/>
<gene>
    <name evidence="12" type="primary">RRD1</name>
    <name evidence="12" type="ORF">AWJ20_3855</name>
</gene>
<dbReference type="GeneID" id="30035922"/>
<dbReference type="RefSeq" id="XP_018733536.1">
    <property type="nucleotide sequence ID" value="XM_018880890.1"/>
</dbReference>
<dbReference type="GO" id="GO:0005634">
    <property type="term" value="C:nucleus"/>
    <property type="evidence" value="ECO:0007669"/>
    <property type="project" value="UniProtKB-SubCell"/>
</dbReference>
<evidence type="ECO:0000256" key="3">
    <source>
        <dbReference type="ARBA" id="ARBA00004496"/>
    </source>
</evidence>
<evidence type="ECO:0000313" key="13">
    <source>
        <dbReference type="Proteomes" id="UP000189580"/>
    </source>
</evidence>
<dbReference type="Proteomes" id="UP000189580">
    <property type="component" value="Chromosome c"/>
</dbReference>
<name>A0A167C0D2_9ASCO</name>
<dbReference type="GO" id="GO:0007052">
    <property type="term" value="P:mitotic spindle organization"/>
    <property type="evidence" value="ECO:0007669"/>
    <property type="project" value="TreeGrafter"/>
</dbReference>
<feature type="compositionally biased region" description="Low complexity" evidence="11">
    <location>
        <begin position="453"/>
        <end position="465"/>
    </location>
</feature>
<dbReference type="GO" id="GO:0003755">
    <property type="term" value="F:peptidyl-prolyl cis-trans isomerase activity"/>
    <property type="evidence" value="ECO:0007669"/>
    <property type="project" value="UniProtKB-KW"/>
</dbReference>
<dbReference type="EMBL" id="CP014500">
    <property type="protein sequence ID" value="ANB11059.1"/>
    <property type="molecule type" value="Genomic_DNA"/>
</dbReference>
<comment type="catalytic activity">
    <reaction evidence="1 10">
        <text>[protein]-peptidylproline (omega=180) = [protein]-peptidylproline (omega=0)</text>
        <dbReference type="Rhea" id="RHEA:16237"/>
        <dbReference type="Rhea" id="RHEA-COMP:10747"/>
        <dbReference type="Rhea" id="RHEA-COMP:10748"/>
        <dbReference type="ChEBI" id="CHEBI:83833"/>
        <dbReference type="ChEBI" id="CHEBI:83834"/>
        <dbReference type="EC" id="5.2.1.8"/>
    </reaction>
</comment>
<dbReference type="PANTHER" id="PTHR10012">
    <property type="entry name" value="SERINE/THREONINE-PROTEIN PHOSPHATASE 2A REGULATORY SUBUNIT B"/>
    <property type="match status" value="1"/>
</dbReference>
<comment type="subcellular location">
    <subcellularLocation>
        <location evidence="3 10">Cytoplasm</location>
    </subcellularLocation>
    <subcellularLocation>
        <location evidence="2">Nucleus</location>
    </subcellularLocation>
</comment>
<dbReference type="InterPro" id="IPR043170">
    <property type="entry name" value="PTPA_C_lid"/>
</dbReference>
<keyword evidence="7 10" id="KW-0413">Isomerase</keyword>
<evidence type="ECO:0000256" key="11">
    <source>
        <dbReference type="SAM" id="MobiDB-lite"/>
    </source>
</evidence>
<comment type="function">
    <text evidence="9">PPIases accelerate the folding of proteins. It catalyzes the cis-trans isomerization of proline imidic peptide bonds in oligopeptides. Acts as a regulatory subunit for PP2A-like phosphatases modulating their activity or substrate specificity, probably by inducing a conformational change in the catalytic subunit, a direct target of the PPIase. Can reactivate inactive phosphatase PP2A-phosphatase methylesterase complexes (PP2Ai) in presence of ATP and Mg(2+) by dissociating the inactive form from the complex.</text>
</comment>
<feature type="region of interest" description="Disordered" evidence="11">
    <location>
        <begin position="436"/>
        <end position="483"/>
    </location>
</feature>
<organism evidence="12 13">
    <name type="scientific">Sugiyamaella lignohabitans</name>
    <dbReference type="NCBI Taxonomy" id="796027"/>
    <lineage>
        <taxon>Eukaryota</taxon>
        <taxon>Fungi</taxon>
        <taxon>Dikarya</taxon>
        <taxon>Ascomycota</taxon>
        <taxon>Saccharomycotina</taxon>
        <taxon>Dipodascomycetes</taxon>
        <taxon>Dipodascales</taxon>
        <taxon>Trichomonascaceae</taxon>
        <taxon>Sugiyamaella</taxon>
    </lineage>
</organism>
<keyword evidence="8" id="KW-0539">Nucleus</keyword>